<keyword evidence="2" id="KW-0575">Peroxidase</keyword>
<dbReference type="InterPro" id="IPR000028">
    <property type="entry name" value="Chloroperoxidase"/>
</dbReference>
<evidence type="ECO:0000256" key="6">
    <source>
        <dbReference type="ARBA" id="ARBA00023004"/>
    </source>
</evidence>
<dbReference type="Pfam" id="PF01328">
    <property type="entry name" value="Peroxidase_2"/>
    <property type="match status" value="1"/>
</dbReference>
<dbReference type="SUPFAM" id="SSF47571">
    <property type="entry name" value="Cloroperoxidase"/>
    <property type="match status" value="1"/>
</dbReference>
<dbReference type="PANTHER" id="PTHR33577">
    <property type="entry name" value="STERIGMATOCYSTIN BIOSYNTHESIS PEROXIDASE STCC-RELATED"/>
    <property type="match status" value="1"/>
</dbReference>
<dbReference type="GO" id="GO:0046872">
    <property type="term" value="F:metal ion binding"/>
    <property type="evidence" value="ECO:0007669"/>
    <property type="project" value="UniProtKB-KW"/>
</dbReference>
<gene>
    <name evidence="9" type="ORF">FB45DRAFT_921441</name>
</gene>
<evidence type="ECO:0000313" key="9">
    <source>
        <dbReference type="EMBL" id="KAJ7627478.1"/>
    </source>
</evidence>
<evidence type="ECO:0000256" key="1">
    <source>
        <dbReference type="ARBA" id="ARBA00001970"/>
    </source>
</evidence>
<protein>
    <submittedName>
        <fullName evidence="9">Chloroperoxidase</fullName>
    </submittedName>
</protein>
<evidence type="ECO:0000256" key="5">
    <source>
        <dbReference type="ARBA" id="ARBA00023002"/>
    </source>
</evidence>
<organism evidence="9 10">
    <name type="scientific">Roridomyces roridus</name>
    <dbReference type="NCBI Taxonomy" id="1738132"/>
    <lineage>
        <taxon>Eukaryota</taxon>
        <taxon>Fungi</taxon>
        <taxon>Dikarya</taxon>
        <taxon>Basidiomycota</taxon>
        <taxon>Agaricomycotina</taxon>
        <taxon>Agaricomycetes</taxon>
        <taxon>Agaricomycetidae</taxon>
        <taxon>Agaricales</taxon>
        <taxon>Marasmiineae</taxon>
        <taxon>Mycenaceae</taxon>
        <taxon>Roridomyces</taxon>
    </lineage>
</organism>
<comment type="caution">
    <text evidence="9">The sequence shown here is derived from an EMBL/GenBank/DDBJ whole genome shotgun (WGS) entry which is preliminary data.</text>
</comment>
<proteinExistence type="inferred from homology"/>
<comment type="similarity">
    <text evidence="7">Belongs to the chloroperoxidase family.</text>
</comment>
<dbReference type="InterPro" id="IPR036851">
    <property type="entry name" value="Chloroperoxidase-like_sf"/>
</dbReference>
<keyword evidence="3" id="KW-0349">Heme</keyword>
<reference evidence="9" key="1">
    <citation type="submission" date="2023-03" db="EMBL/GenBank/DDBJ databases">
        <title>Massive genome expansion in bonnet fungi (Mycena s.s.) driven by repeated elements and novel gene families across ecological guilds.</title>
        <authorList>
            <consortium name="Lawrence Berkeley National Laboratory"/>
            <person name="Harder C.B."/>
            <person name="Miyauchi S."/>
            <person name="Viragh M."/>
            <person name="Kuo A."/>
            <person name="Thoen E."/>
            <person name="Andreopoulos B."/>
            <person name="Lu D."/>
            <person name="Skrede I."/>
            <person name="Drula E."/>
            <person name="Henrissat B."/>
            <person name="Morin E."/>
            <person name="Kohler A."/>
            <person name="Barry K."/>
            <person name="LaButti K."/>
            <person name="Morin E."/>
            <person name="Salamov A."/>
            <person name="Lipzen A."/>
            <person name="Mereny Z."/>
            <person name="Hegedus B."/>
            <person name="Baldrian P."/>
            <person name="Stursova M."/>
            <person name="Weitz H."/>
            <person name="Taylor A."/>
            <person name="Grigoriev I.V."/>
            <person name="Nagy L.G."/>
            <person name="Martin F."/>
            <person name="Kauserud H."/>
        </authorList>
    </citation>
    <scope>NUCLEOTIDE SEQUENCE</scope>
    <source>
        <strain evidence="9">9284</strain>
    </source>
</reference>
<comment type="cofactor">
    <cofactor evidence="1">
        <name>heme b</name>
        <dbReference type="ChEBI" id="CHEBI:60344"/>
    </cofactor>
</comment>
<sequence>MFTPSTVGKALDNIHLLLWDFWLTLVNLIMPRRKVGAVVPVGSAGYAGKWPEYIEPKEGDSRSCCPGLNALANHGILPRDGRNIKFTDMAEKVHTTYNFAPTFCRFVPTYAANMLGRSYKTDTIDLAELNLHNGIEHDASLLRQDAHFQSDQSKPDLPLIRDFLSFATGKDATDKTLILTPADLSRFSAKRRADSAAHNPEYTLDYFHKMFGSANSSTLLCIFGGRVDDLETFLMEERIREGWEPKALEHSGITFVKFNRTAVAVEKGIKEDLPEFEREVKEGGGGTSPV</sequence>
<dbReference type="Proteomes" id="UP001221142">
    <property type="component" value="Unassembled WGS sequence"/>
</dbReference>
<dbReference type="PANTHER" id="PTHR33577:SF18">
    <property type="entry name" value="HEME HALOPEROXIDASE FAMILY PROFILE DOMAIN-CONTAINING PROTEIN"/>
    <property type="match status" value="1"/>
</dbReference>
<keyword evidence="6" id="KW-0408">Iron</keyword>
<feature type="domain" description="Heme haloperoxidase family profile" evidence="8">
    <location>
        <begin position="49"/>
        <end position="260"/>
    </location>
</feature>
<evidence type="ECO:0000256" key="3">
    <source>
        <dbReference type="ARBA" id="ARBA00022617"/>
    </source>
</evidence>
<dbReference type="Gene3D" id="1.10.489.10">
    <property type="entry name" value="Chloroperoxidase-like"/>
    <property type="match status" value="1"/>
</dbReference>
<evidence type="ECO:0000256" key="7">
    <source>
        <dbReference type="ARBA" id="ARBA00025795"/>
    </source>
</evidence>
<keyword evidence="5" id="KW-0560">Oxidoreductase</keyword>
<dbReference type="GO" id="GO:0004601">
    <property type="term" value="F:peroxidase activity"/>
    <property type="evidence" value="ECO:0007669"/>
    <property type="project" value="UniProtKB-KW"/>
</dbReference>
<evidence type="ECO:0000256" key="2">
    <source>
        <dbReference type="ARBA" id="ARBA00022559"/>
    </source>
</evidence>
<keyword evidence="4" id="KW-0479">Metal-binding</keyword>
<accession>A0AAD7BQG7</accession>
<evidence type="ECO:0000256" key="4">
    <source>
        <dbReference type="ARBA" id="ARBA00022723"/>
    </source>
</evidence>
<dbReference type="AlphaFoldDB" id="A0AAD7BQG7"/>
<evidence type="ECO:0000313" key="10">
    <source>
        <dbReference type="Proteomes" id="UP001221142"/>
    </source>
</evidence>
<name>A0AAD7BQG7_9AGAR</name>
<dbReference type="PROSITE" id="PS51405">
    <property type="entry name" value="HEME_HALOPEROXIDASE"/>
    <property type="match status" value="1"/>
</dbReference>
<keyword evidence="10" id="KW-1185">Reference proteome</keyword>
<dbReference type="EMBL" id="JARKIF010000011">
    <property type="protein sequence ID" value="KAJ7627478.1"/>
    <property type="molecule type" value="Genomic_DNA"/>
</dbReference>
<evidence type="ECO:0000259" key="8">
    <source>
        <dbReference type="PROSITE" id="PS51405"/>
    </source>
</evidence>